<keyword evidence="3" id="KW-1185">Reference proteome</keyword>
<evidence type="ECO:0000313" key="1">
    <source>
        <dbReference type="EMBL" id="GGZ45091.1"/>
    </source>
</evidence>
<dbReference type="EMBL" id="BMVX01000001">
    <property type="protein sequence ID" value="GGZ45091.1"/>
    <property type="molecule type" value="Genomic_DNA"/>
</dbReference>
<protein>
    <submittedName>
        <fullName evidence="2">Uncharacterized protein</fullName>
    </submittedName>
</protein>
<evidence type="ECO:0000313" key="2">
    <source>
        <dbReference type="EMBL" id="QEU77167.1"/>
    </source>
</evidence>
<name>A0A5P2UKM6_9ACTN</name>
<dbReference type="KEGG" id="ssub:CP968_01605"/>
<dbReference type="RefSeq" id="WP_150516265.1">
    <property type="nucleotide sequence ID" value="NZ_BMVX01000001.1"/>
</dbReference>
<organism evidence="2 3">
    <name type="scientific">Streptomyces subrutilus</name>
    <dbReference type="NCBI Taxonomy" id="36818"/>
    <lineage>
        <taxon>Bacteria</taxon>
        <taxon>Bacillati</taxon>
        <taxon>Actinomycetota</taxon>
        <taxon>Actinomycetes</taxon>
        <taxon>Kitasatosporales</taxon>
        <taxon>Streptomycetaceae</taxon>
        <taxon>Streptomyces</taxon>
    </lineage>
</organism>
<reference evidence="1" key="3">
    <citation type="submission" date="2020-09" db="EMBL/GenBank/DDBJ databases">
        <authorList>
            <person name="Sun Q."/>
            <person name="Ohkuma M."/>
        </authorList>
    </citation>
    <scope>NUCLEOTIDE SEQUENCE</scope>
    <source>
        <strain evidence="1">JCM 4834</strain>
    </source>
</reference>
<evidence type="ECO:0000313" key="3">
    <source>
        <dbReference type="Proteomes" id="UP000326831"/>
    </source>
</evidence>
<reference evidence="1" key="1">
    <citation type="journal article" date="2014" name="Int. J. Syst. Evol. Microbiol.">
        <title>Complete genome sequence of Corynebacterium casei LMG S-19264T (=DSM 44701T), isolated from a smear-ripened cheese.</title>
        <authorList>
            <consortium name="US DOE Joint Genome Institute (JGI-PGF)"/>
            <person name="Walter F."/>
            <person name="Albersmeier A."/>
            <person name="Kalinowski J."/>
            <person name="Ruckert C."/>
        </authorList>
    </citation>
    <scope>NUCLEOTIDE SEQUENCE</scope>
    <source>
        <strain evidence="1">JCM 4834</strain>
    </source>
</reference>
<dbReference type="EMBL" id="CP023701">
    <property type="protein sequence ID" value="QEU77167.1"/>
    <property type="molecule type" value="Genomic_DNA"/>
</dbReference>
<sequence>MAHVWIMRNTEGQYGQEETSGLVRADAVTYIRTTVGRKVVVADVASQEVVTLADEQDGVQHGRPPLPRNFHTQLLARLNDLRQSVLGDDDEDRFVTAEIREGNWVWATYTFSELPQN</sequence>
<dbReference type="AlphaFoldDB" id="A0A5P2UKM6"/>
<gene>
    <name evidence="2" type="ORF">CP968_01605</name>
    <name evidence="1" type="ORF">GCM10010371_00030</name>
</gene>
<dbReference type="Proteomes" id="UP000326831">
    <property type="component" value="Chromosome"/>
</dbReference>
<reference evidence="2 3" key="2">
    <citation type="submission" date="2017-09" db="EMBL/GenBank/DDBJ databases">
        <authorList>
            <person name="Lee N."/>
            <person name="Cho B.-K."/>
        </authorList>
    </citation>
    <scope>NUCLEOTIDE SEQUENCE [LARGE SCALE GENOMIC DNA]</scope>
    <source>
        <strain evidence="2 3">ATCC 27467</strain>
    </source>
</reference>
<accession>A0A5P2UKM6</accession>
<proteinExistence type="predicted"/>
<dbReference type="Proteomes" id="UP000634660">
    <property type="component" value="Unassembled WGS sequence"/>
</dbReference>
<dbReference type="OrthoDB" id="4239076at2"/>